<keyword evidence="1" id="KW-1133">Transmembrane helix</keyword>
<proteinExistence type="predicted"/>
<dbReference type="Proteomes" id="UP001586593">
    <property type="component" value="Unassembled WGS sequence"/>
</dbReference>
<evidence type="ECO:0000313" key="4">
    <source>
        <dbReference type="Proteomes" id="UP001586593"/>
    </source>
</evidence>
<feature type="chain" id="PRO_5046618085" description="Secreted protein" evidence="2">
    <location>
        <begin position="41"/>
        <end position="208"/>
    </location>
</feature>
<organism evidence="3 4">
    <name type="scientific">Phialemonium thermophilum</name>
    <dbReference type="NCBI Taxonomy" id="223376"/>
    <lineage>
        <taxon>Eukaryota</taxon>
        <taxon>Fungi</taxon>
        <taxon>Dikarya</taxon>
        <taxon>Ascomycota</taxon>
        <taxon>Pezizomycotina</taxon>
        <taxon>Sordariomycetes</taxon>
        <taxon>Sordariomycetidae</taxon>
        <taxon>Cephalothecales</taxon>
        <taxon>Cephalothecaceae</taxon>
        <taxon>Phialemonium</taxon>
    </lineage>
</organism>
<evidence type="ECO:0000313" key="3">
    <source>
        <dbReference type="EMBL" id="KAL1861856.1"/>
    </source>
</evidence>
<accession>A0ABR3WHY7</accession>
<keyword evidence="4" id="KW-1185">Reference proteome</keyword>
<feature type="transmembrane region" description="Helical" evidence="1">
    <location>
        <begin position="150"/>
        <end position="173"/>
    </location>
</feature>
<keyword evidence="1" id="KW-0472">Membrane</keyword>
<evidence type="ECO:0000256" key="1">
    <source>
        <dbReference type="SAM" id="Phobius"/>
    </source>
</evidence>
<dbReference type="EMBL" id="JAZHXJ010000402">
    <property type="protein sequence ID" value="KAL1861856.1"/>
    <property type="molecule type" value="Genomic_DNA"/>
</dbReference>
<reference evidence="3 4" key="1">
    <citation type="journal article" date="2024" name="Commun. Biol.">
        <title>Comparative genomic analysis of thermophilic fungi reveals convergent evolutionary adaptations and gene losses.</title>
        <authorList>
            <person name="Steindorff A.S."/>
            <person name="Aguilar-Pontes M.V."/>
            <person name="Robinson A.J."/>
            <person name="Andreopoulos B."/>
            <person name="LaButti K."/>
            <person name="Kuo A."/>
            <person name="Mondo S."/>
            <person name="Riley R."/>
            <person name="Otillar R."/>
            <person name="Haridas S."/>
            <person name="Lipzen A."/>
            <person name="Grimwood J."/>
            <person name="Schmutz J."/>
            <person name="Clum A."/>
            <person name="Reid I.D."/>
            <person name="Moisan M.C."/>
            <person name="Butler G."/>
            <person name="Nguyen T.T.M."/>
            <person name="Dewar K."/>
            <person name="Conant G."/>
            <person name="Drula E."/>
            <person name="Henrissat B."/>
            <person name="Hansel C."/>
            <person name="Singer S."/>
            <person name="Hutchinson M.I."/>
            <person name="de Vries R.P."/>
            <person name="Natvig D.O."/>
            <person name="Powell A.J."/>
            <person name="Tsang A."/>
            <person name="Grigoriev I.V."/>
        </authorList>
    </citation>
    <scope>NUCLEOTIDE SEQUENCE [LARGE SCALE GENOMIC DNA]</scope>
    <source>
        <strain evidence="3 4">ATCC 24622</strain>
    </source>
</reference>
<gene>
    <name evidence="3" type="ORF">VTK73DRAFT_6889</name>
</gene>
<name>A0ABR3WHY7_9PEZI</name>
<keyword evidence="1" id="KW-0812">Transmembrane</keyword>
<keyword evidence="2" id="KW-0732">Signal</keyword>
<evidence type="ECO:0000256" key="2">
    <source>
        <dbReference type="SAM" id="SignalP"/>
    </source>
</evidence>
<protein>
    <recommendedName>
        <fullName evidence="5">Secreted protein</fullName>
    </recommendedName>
</protein>
<feature type="signal peptide" evidence="2">
    <location>
        <begin position="1"/>
        <end position="40"/>
    </location>
</feature>
<sequence>MARGYTGWRVFLCVVLSSPFRSRSSCFVVLWFLRYGVSSAARTAVCRFPPCCCRLCIQVLLRFRSCRRRVFVSALVLQRASWLDRGGRRLWKRRRKERVGRKQGVCSIMHLASWRPGLFYFDRWRWASGTEVDKILQRQIGTQWRGRNRAVFFFFFCSVEFSGSLPLLLPLIIFNPLFVFLSSCCWPSTSHFSYADQGLGMCLFTDVR</sequence>
<comment type="caution">
    <text evidence="3">The sequence shown here is derived from an EMBL/GenBank/DDBJ whole genome shotgun (WGS) entry which is preliminary data.</text>
</comment>
<evidence type="ECO:0008006" key="5">
    <source>
        <dbReference type="Google" id="ProtNLM"/>
    </source>
</evidence>